<evidence type="ECO:0000259" key="3">
    <source>
        <dbReference type="Pfam" id="PF12146"/>
    </source>
</evidence>
<accession>A0A062XL20</accession>
<dbReference type="Proteomes" id="UP000027284">
    <property type="component" value="Unassembled WGS sequence"/>
</dbReference>
<proteinExistence type="predicted"/>
<dbReference type="RefSeq" id="WP_053335173.1">
    <property type="nucleotide sequence ID" value="NZ_JMFG01000024.1"/>
</dbReference>
<dbReference type="PANTHER" id="PTHR22946:SF9">
    <property type="entry name" value="POLYKETIDE TRANSFERASE AF380"/>
    <property type="match status" value="1"/>
</dbReference>
<evidence type="ECO:0000313" key="5">
    <source>
        <dbReference type="Proteomes" id="UP000027284"/>
    </source>
</evidence>
<evidence type="ECO:0000313" key="4">
    <source>
        <dbReference type="EMBL" id="KDA53247.1"/>
    </source>
</evidence>
<feature type="transmembrane region" description="Helical" evidence="2">
    <location>
        <begin position="6"/>
        <end position="26"/>
    </location>
</feature>
<dbReference type="Gene3D" id="3.40.50.1820">
    <property type="entry name" value="alpha/beta hydrolase"/>
    <property type="match status" value="1"/>
</dbReference>
<organism evidence="4 5">
    <name type="scientific">Thermoanaerobaculum aquaticum</name>
    <dbReference type="NCBI Taxonomy" id="1312852"/>
    <lineage>
        <taxon>Bacteria</taxon>
        <taxon>Pseudomonadati</taxon>
        <taxon>Acidobacteriota</taxon>
        <taxon>Thermoanaerobaculia</taxon>
        <taxon>Thermoanaerobaculales</taxon>
        <taxon>Thermoanaerobaculaceae</taxon>
        <taxon>Thermoanaerobaculum</taxon>
    </lineage>
</organism>
<sequence>MGWIAWLALGFAAYLGLGFLFTWVAWRNPRVPPRKNPGELGLNFQEVWFATVGGKRLHGWLTFPPGDQSGRSPVILVHGWGRNAERMLPYIRVLSQAGFPTLAFDARHHGLSDRDGFASMKKFAEDIRAAADFLESRGEKPPFAVLGLSIGGSAAIYAASRDSRLQPVVTVGAFAHPRDAMIALGFGRFIFAPIAPILFRFIEWRVGARLDQLAPEKNIAKVPAVLLVHGANDTVVPPSHAQRLLAGANGRAQLWMVPQRGHSDVHLEPEFFPKVLAFLSQKAAAAS</sequence>
<keyword evidence="1" id="KW-0378">Hydrolase</keyword>
<reference evidence="4 5" key="1">
    <citation type="submission" date="2014-04" db="EMBL/GenBank/DDBJ databases">
        <title>The Genome Sequence of Thermoanaerobaculum aquaticum MP-01, The First Cultivated Group 23 Acidobacterium.</title>
        <authorList>
            <person name="Stamps B.W."/>
            <person name="Losey N.A."/>
            <person name="Lawson P.A."/>
            <person name="Stevenson B.S."/>
        </authorList>
    </citation>
    <scope>NUCLEOTIDE SEQUENCE [LARGE SCALE GENOMIC DNA]</scope>
    <source>
        <strain evidence="4 5">MP-01</strain>
    </source>
</reference>
<keyword evidence="2" id="KW-0812">Transmembrane</keyword>
<name>A0A062XL20_9BACT</name>
<dbReference type="EMBL" id="JMFG01000024">
    <property type="protein sequence ID" value="KDA53247.1"/>
    <property type="molecule type" value="Genomic_DNA"/>
</dbReference>
<keyword evidence="2" id="KW-1133">Transmembrane helix</keyword>
<dbReference type="Pfam" id="PF12146">
    <property type="entry name" value="Hydrolase_4"/>
    <property type="match status" value="1"/>
</dbReference>
<comment type="caution">
    <text evidence="4">The sequence shown here is derived from an EMBL/GenBank/DDBJ whole genome shotgun (WGS) entry which is preliminary data.</text>
</comment>
<dbReference type="SUPFAM" id="SSF53474">
    <property type="entry name" value="alpha/beta-Hydrolases"/>
    <property type="match status" value="1"/>
</dbReference>
<feature type="transmembrane region" description="Helical" evidence="2">
    <location>
        <begin position="143"/>
        <end position="160"/>
    </location>
</feature>
<feature type="transmembrane region" description="Helical" evidence="2">
    <location>
        <begin position="180"/>
        <end position="202"/>
    </location>
</feature>
<dbReference type="InterPro" id="IPR022742">
    <property type="entry name" value="Hydrolase_4"/>
</dbReference>
<evidence type="ECO:0000256" key="2">
    <source>
        <dbReference type="SAM" id="Phobius"/>
    </source>
</evidence>
<dbReference type="PANTHER" id="PTHR22946">
    <property type="entry name" value="DIENELACTONE HYDROLASE DOMAIN-CONTAINING PROTEIN-RELATED"/>
    <property type="match status" value="1"/>
</dbReference>
<keyword evidence="5" id="KW-1185">Reference proteome</keyword>
<protein>
    <recommendedName>
        <fullName evidence="3">Serine aminopeptidase S33 domain-containing protein</fullName>
    </recommendedName>
</protein>
<evidence type="ECO:0000256" key="1">
    <source>
        <dbReference type="ARBA" id="ARBA00022801"/>
    </source>
</evidence>
<dbReference type="OrthoDB" id="6191536at2"/>
<dbReference type="AlphaFoldDB" id="A0A062XL20"/>
<dbReference type="InterPro" id="IPR029058">
    <property type="entry name" value="AB_hydrolase_fold"/>
</dbReference>
<keyword evidence="2" id="KW-0472">Membrane</keyword>
<dbReference type="GO" id="GO:0052689">
    <property type="term" value="F:carboxylic ester hydrolase activity"/>
    <property type="evidence" value="ECO:0007669"/>
    <property type="project" value="UniProtKB-ARBA"/>
</dbReference>
<dbReference type="STRING" id="1312852.EG19_06600"/>
<dbReference type="InterPro" id="IPR050261">
    <property type="entry name" value="FrsA_esterase"/>
</dbReference>
<feature type="domain" description="Serine aminopeptidase S33" evidence="3">
    <location>
        <begin position="72"/>
        <end position="187"/>
    </location>
</feature>
<gene>
    <name evidence="4" type="ORF">EG19_06600</name>
</gene>